<comment type="caution">
    <text evidence="1">The sequence shown here is derived from an EMBL/GenBank/DDBJ whole genome shotgun (WGS) entry which is preliminary data.</text>
</comment>
<reference evidence="1" key="1">
    <citation type="journal article" date="2014" name="Front. Microbiol.">
        <title>High frequency of phylogenetically diverse reductive dehalogenase-homologous genes in deep subseafloor sedimentary metagenomes.</title>
        <authorList>
            <person name="Kawai M."/>
            <person name="Futagami T."/>
            <person name="Toyoda A."/>
            <person name="Takaki Y."/>
            <person name="Nishi S."/>
            <person name="Hori S."/>
            <person name="Arai W."/>
            <person name="Tsubouchi T."/>
            <person name="Morono Y."/>
            <person name="Uchiyama I."/>
            <person name="Ito T."/>
            <person name="Fujiyama A."/>
            <person name="Inagaki F."/>
            <person name="Takami H."/>
        </authorList>
    </citation>
    <scope>NUCLEOTIDE SEQUENCE</scope>
    <source>
        <strain evidence="1">Expedition CK06-06</strain>
    </source>
</reference>
<sequence length="105" mass="11582">ITEPVEFEVGSAKVRIEIEDENAKYPLGWALLNDKAVQREAQAGFETFCEMTGLDAEQIDSLKSELKEIRQIKPFALDFKPTTRTVKTPITTRTAGSVINGQGGP</sequence>
<gene>
    <name evidence="1" type="ORF">S06H3_65075</name>
</gene>
<feature type="non-terminal residue" evidence="1">
    <location>
        <position position="105"/>
    </location>
</feature>
<evidence type="ECO:0000313" key="1">
    <source>
        <dbReference type="EMBL" id="GAI65360.1"/>
    </source>
</evidence>
<accession>X1RQA5</accession>
<dbReference type="AlphaFoldDB" id="X1RQA5"/>
<proteinExistence type="predicted"/>
<dbReference type="EMBL" id="BARV01043684">
    <property type="protein sequence ID" value="GAI65360.1"/>
    <property type="molecule type" value="Genomic_DNA"/>
</dbReference>
<organism evidence="1">
    <name type="scientific">marine sediment metagenome</name>
    <dbReference type="NCBI Taxonomy" id="412755"/>
    <lineage>
        <taxon>unclassified sequences</taxon>
        <taxon>metagenomes</taxon>
        <taxon>ecological metagenomes</taxon>
    </lineage>
</organism>
<feature type="non-terminal residue" evidence="1">
    <location>
        <position position="1"/>
    </location>
</feature>
<protein>
    <submittedName>
        <fullName evidence="1">Uncharacterized protein</fullName>
    </submittedName>
</protein>
<name>X1RQA5_9ZZZZ</name>